<feature type="compositionally biased region" description="Polar residues" evidence="1">
    <location>
        <begin position="104"/>
        <end position="119"/>
    </location>
</feature>
<proteinExistence type="predicted"/>
<organism evidence="2 3">
    <name type="scientific">Terrabacter carboxydivorans</name>
    <dbReference type="NCBI Taxonomy" id="619730"/>
    <lineage>
        <taxon>Bacteria</taxon>
        <taxon>Bacillati</taxon>
        <taxon>Actinomycetota</taxon>
        <taxon>Actinomycetes</taxon>
        <taxon>Micrococcales</taxon>
        <taxon>Intrasporangiaceae</taxon>
        <taxon>Terrabacter</taxon>
    </lineage>
</organism>
<evidence type="ECO:0000313" key="3">
    <source>
        <dbReference type="Proteomes" id="UP001500730"/>
    </source>
</evidence>
<feature type="region of interest" description="Disordered" evidence="1">
    <location>
        <begin position="54"/>
        <end position="119"/>
    </location>
</feature>
<gene>
    <name evidence="2" type="ORF">GCM10009858_32810</name>
</gene>
<keyword evidence="3" id="KW-1185">Reference proteome</keyword>
<accession>A0ABN3LXS8</accession>
<feature type="compositionally biased region" description="Low complexity" evidence="1">
    <location>
        <begin position="60"/>
        <end position="85"/>
    </location>
</feature>
<sequence length="119" mass="12193">MREVATWDAAAEAGGTQQSWQAFRRVASAGPAGAGLGGTCGDVLVTKDTGGDRIVASGRSAPRLATTTGTTGAPGRSATGPQALRQPRRTRRTTSHTTRATAAPLTTQSSTDEYWSTSS</sequence>
<dbReference type="EMBL" id="BAAARE010000014">
    <property type="protein sequence ID" value="GAA2492216.1"/>
    <property type="molecule type" value="Genomic_DNA"/>
</dbReference>
<reference evidence="2 3" key="1">
    <citation type="journal article" date="2019" name="Int. J. Syst. Evol. Microbiol.">
        <title>The Global Catalogue of Microorganisms (GCM) 10K type strain sequencing project: providing services to taxonomists for standard genome sequencing and annotation.</title>
        <authorList>
            <consortium name="The Broad Institute Genomics Platform"/>
            <consortium name="The Broad Institute Genome Sequencing Center for Infectious Disease"/>
            <person name="Wu L."/>
            <person name="Ma J."/>
        </authorList>
    </citation>
    <scope>NUCLEOTIDE SEQUENCE [LARGE SCALE GENOMIC DNA]</scope>
    <source>
        <strain evidence="2 3">JCM 16259</strain>
    </source>
</reference>
<protein>
    <submittedName>
        <fullName evidence="2">Uncharacterized protein</fullName>
    </submittedName>
</protein>
<comment type="caution">
    <text evidence="2">The sequence shown here is derived from an EMBL/GenBank/DDBJ whole genome shotgun (WGS) entry which is preliminary data.</text>
</comment>
<evidence type="ECO:0000313" key="2">
    <source>
        <dbReference type="EMBL" id="GAA2492216.1"/>
    </source>
</evidence>
<name>A0ABN3LXS8_9MICO</name>
<dbReference type="Proteomes" id="UP001500730">
    <property type="component" value="Unassembled WGS sequence"/>
</dbReference>
<evidence type="ECO:0000256" key="1">
    <source>
        <dbReference type="SAM" id="MobiDB-lite"/>
    </source>
</evidence>